<proteinExistence type="predicted"/>
<name>A0A7L5EDR7_PARDI</name>
<sequence>MNELDVKIAFLLTFLLAINFVHRQPIYSVQGVFKGHSAQGMAICNDYAFLLNDSGLCRIYDLKKKEVLCDFPLKSANPRNHANSASFGIEYSDSNSQYPALYISECRIPSRCFVEDVTLGSSRLIQILRFEKNGKSALVHTWIVDAISRKLYGLTSRKNQNGGTYILVRRFRLPSLSEGDIVFTEKDIEEEFDILISNLLQGGTIRDNILYLPMGLHGKGDTEISERAIVLIDLIQRKVIDKIVLNDLTKNEPEDVDFYGGELLMYCGQQGGLWKIKQVKNIMNRDSILN</sequence>
<accession>A0A7L5EDR7</accession>
<protein>
    <submittedName>
        <fullName evidence="1">Uncharacterized protein</fullName>
    </submittedName>
</protein>
<organism evidence="1 2">
    <name type="scientific">Parabacteroides distasonis</name>
    <dbReference type="NCBI Taxonomy" id="823"/>
    <lineage>
        <taxon>Bacteria</taxon>
        <taxon>Pseudomonadati</taxon>
        <taxon>Bacteroidota</taxon>
        <taxon>Bacteroidia</taxon>
        <taxon>Bacteroidales</taxon>
        <taxon>Tannerellaceae</taxon>
        <taxon>Parabacteroides</taxon>
    </lineage>
</organism>
<evidence type="ECO:0000313" key="2">
    <source>
        <dbReference type="Proteomes" id="UP000501982"/>
    </source>
</evidence>
<evidence type="ECO:0000313" key="1">
    <source>
        <dbReference type="EMBL" id="QJE27329.1"/>
    </source>
</evidence>
<dbReference type="Proteomes" id="UP000501982">
    <property type="component" value="Chromosome"/>
</dbReference>
<dbReference type="EMBL" id="CP051672">
    <property type="protein sequence ID" value="QJE27329.1"/>
    <property type="molecule type" value="Genomic_DNA"/>
</dbReference>
<dbReference type="AlphaFoldDB" id="A0A7L5EDR7"/>
<reference evidence="1 2" key="1">
    <citation type="submission" date="2020-04" db="EMBL/GenBank/DDBJ databases">
        <title>Complete Genomes and Methylome analysis of CBBP consortium that reverse antibiotic-induced susceptibility to vancomycin-resistant Enterococcus faecium infection.</title>
        <authorList>
            <person name="Fomenkov A."/>
            <person name="Zhang Z."/>
            <person name="Pamer E."/>
            <person name="Roberts R.J."/>
        </authorList>
    </citation>
    <scope>NUCLEOTIDE SEQUENCE [LARGE SCALE GENOMIC DNA]</scope>
    <source>
        <strain evidence="2">CBBP</strain>
    </source>
</reference>
<gene>
    <name evidence="1" type="ORF">HHO38_02825</name>
</gene>